<dbReference type="SMART" id="SM00530">
    <property type="entry name" value="HTH_XRE"/>
    <property type="match status" value="1"/>
</dbReference>
<dbReference type="RefSeq" id="WP_058855840.1">
    <property type="nucleotide sequence ID" value="NZ_BMMH01000003.1"/>
</dbReference>
<evidence type="ECO:0000313" key="3">
    <source>
        <dbReference type="EMBL" id="GGL05717.1"/>
    </source>
</evidence>
<gene>
    <name evidence="3" type="ORF">GCM10011588_20230</name>
</gene>
<evidence type="ECO:0000259" key="2">
    <source>
        <dbReference type="PROSITE" id="PS50943"/>
    </source>
</evidence>
<sequence>MTERPPLDLFSSDTATAISASDIAVAFDPARLTQARQLAGLTKAALAAQIGISGAAVSQWESRTSPPRPDHLSRAAEVLDVPVEFFAAGRPLAQLDGAGAHFRSLRSTKAAQRAKAVAFAQQVWELAYALEKHVQFPAIDLPGFLPDDPTHLGDTPAEAARALRAHWALGRGPIPHLVRTLEMRGIVTTMVRFAGEDTPTVNAFSTSRMPRPTIVLTPDRGDDVCWHRFTAAHELGHLVLHRDAAPGDLDQEREADAFAAEFLTPADQITGLLPRRFDVKALGQLSHEWGVSIKSLVYRSRETGAISDAVARRAYQRLHHLYEIGMLGDDPVTHHPGEVPTLLSKAFELAETHGTLTLASLARELHWRPKRLRELLGQPDKRPVLRLITNAETPPDPA</sequence>
<dbReference type="InterPro" id="IPR010982">
    <property type="entry name" value="Lambda_DNA-bd_dom_sf"/>
</dbReference>
<dbReference type="SUPFAM" id="SSF47413">
    <property type="entry name" value="lambda repressor-like DNA-binding domains"/>
    <property type="match status" value="1"/>
</dbReference>
<comment type="similarity">
    <text evidence="1">Belongs to the short-chain fatty acyl-CoA assimilation regulator (ScfR) family.</text>
</comment>
<dbReference type="InterPro" id="IPR001387">
    <property type="entry name" value="Cro/C1-type_HTH"/>
</dbReference>
<evidence type="ECO:0000313" key="4">
    <source>
        <dbReference type="Proteomes" id="UP000638263"/>
    </source>
</evidence>
<keyword evidence="4" id="KW-1185">Reference proteome</keyword>
<dbReference type="EMBL" id="BMMH01000003">
    <property type="protein sequence ID" value="GGL05717.1"/>
    <property type="molecule type" value="Genomic_DNA"/>
</dbReference>
<dbReference type="AlphaFoldDB" id="A0A917RFL7"/>
<name>A0A917RFL7_9NOCA</name>
<dbReference type="Gene3D" id="1.10.260.40">
    <property type="entry name" value="lambda repressor-like DNA-binding domains"/>
    <property type="match status" value="1"/>
</dbReference>
<dbReference type="Gene3D" id="1.10.10.2910">
    <property type="match status" value="1"/>
</dbReference>
<dbReference type="GO" id="GO:0003677">
    <property type="term" value="F:DNA binding"/>
    <property type="evidence" value="ECO:0007669"/>
    <property type="project" value="UniProtKB-KW"/>
</dbReference>
<dbReference type="Pfam" id="PF06114">
    <property type="entry name" value="Peptidase_M78"/>
    <property type="match status" value="1"/>
</dbReference>
<comment type="caution">
    <text evidence="3">The sequence shown here is derived from an EMBL/GenBank/DDBJ whole genome shotgun (WGS) entry which is preliminary data.</text>
</comment>
<reference evidence="3" key="2">
    <citation type="submission" date="2020-09" db="EMBL/GenBank/DDBJ databases">
        <authorList>
            <person name="Sun Q."/>
            <person name="Zhou Y."/>
        </authorList>
    </citation>
    <scope>NUCLEOTIDE SEQUENCE</scope>
    <source>
        <strain evidence="3">CGMCC 4.3508</strain>
    </source>
</reference>
<protein>
    <submittedName>
        <fullName evidence="3">DNA-binding protein</fullName>
    </submittedName>
</protein>
<dbReference type="PANTHER" id="PTHR43236:SF1">
    <property type="entry name" value="BLL7220 PROTEIN"/>
    <property type="match status" value="1"/>
</dbReference>
<accession>A0A917RFL7</accession>
<evidence type="ECO:0000256" key="1">
    <source>
        <dbReference type="ARBA" id="ARBA00007227"/>
    </source>
</evidence>
<reference evidence="3" key="1">
    <citation type="journal article" date="2014" name="Int. J. Syst. Evol. Microbiol.">
        <title>Complete genome sequence of Corynebacterium casei LMG S-19264T (=DSM 44701T), isolated from a smear-ripened cheese.</title>
        <authorList>
            <consortium name="US DOE Joint Genome Institute (JGI-PGF)"/>
            <person name="Walter F."/>
            <person name="Albersmeier A."/>
            <person name="Kalinowski J."/>
            <person name="Ruckert C."/>
        </authorList>
    </citation>
    <scope>NUCLEOTIDE SEQUENCE</scope>
    <source>
        <strain evidence="3">CGMCC 4.3508</strain>
    </source>
</reference>
<dbReference type="InterPro" id="IPR010359">
    <property type="entry name" value="IrrE_HExxH"/>
</dbReference>
<dbReference type="PANTHER" id="PTHR43236">
    <property type="entry name" value="ANTITOXIN HIGA1"/>
    <property type="match status" value="1"/>
</dbReference>
<organism evidence="3 4">
    <name type="scientific">Nocardia jinanensis</name>
    <dbReference type="NCBI Taxonomy" id="382504"/>
    <lineage>
        <taxon>Bacteria</taxon>
        <taxon>Bacillati</taxon>
        <taxon>Actinomycetota</taxon>
        <taxon>Actinomycetes</taxon>
        <taxon>Mycobacteriales</taxon>
        <taxon>Nocardiaceae</taxon>
        <taxon>Nocardia</taxon>
    </lineage>
</organism>
<dbReference type="InterPro" id="IPR052345">
    <property type="entry name" value="Rad_response_metalloprotease"/>
</dbReference>
<keyword evidence="3" id="KW-0238">DNA-binding</keyword>
<dbReference type="Pfam" id="PF01381">
    <property type="entry name" value="HTH_3"/>
    <property type="match status" value="1"/>
</dbReference>
<dbReference type="Proteomes" id="UP000638263">
    <property type="component" value="Unassembled WGS sequence"/>
</dbReference>
<dbReference type="CDD" id="cd00093">
    <property type="entry name" value="HTH_XRE"/>
    <property type="match status" value="1"/>
</dbReference>
<dbReference type="PROSITE" id="PS50943">
    <property type="entry name" value="HTH_CROC1"/>
    <property type="match status" value="1"/>
</dbReference>
<proteinExistence type="inferred from homology"/>
<feature type="domain" description="HTH cro/C1-type" evidence="2">
    <location>
        <begin position="32"/>
        <end position="86"/>
    </location>
</feature>